<dbReference type="EMBL" id="JARKHS020036864">
    <property type="protein sequence ID" value="KAK8754729.1"/>
    <property type="molecule type" value="Genomic_DNA"/>
</dbReference>
<gene>
    <name evidence="2" type="ORF">V5799_002567</name>
</gene>
<feature type="chain" id="PRO_5042833481" description="Secreted protein" evidence="1">
    <location>
        <begin position="19"/>
        <end position="189"/>
    </location>
</feature>
<dbReference type="AlphaFoldDB" id="A0AAQ4CWY9"/>
<evidence type="ECO:0000313" key="2">
    <source>
        <dbReference type="EMBL" id="KAK8754729.1"/>
    </source>
</evidence>
<evidence type="ECO:0000256" key="1">
    <source>
        <dbReference type="SAM" id="SignalP"/>
    </source>
</evidence>
<feature type="non-terminal residue" evidence="2">
    <location>
        <position position="189"/>
    </location>
</feature>
<accession>A0AAQ4CWY9</accession>
<organism evidence="2 3">
    <name type="scientific">Amblyomma americanum</name>
    <name type="common">Lone star tick</name>
    <dbReference type="NCBI Taxonomy" id="6943"/>
    <lineage>
        <taxon>Eukaryota</taxon>
        <taxon>Metazoa</taxon>
        <taxon>Ecdysozoa</taxon>
        <taxon>Arthropoda</taxon>
        <taxon>Chelicerata</taxon>
        <taxon>Arachnida</taxon>
        <taxon>Acari</taxon>
        <taxon>Parasitiformes</taxon>
        <taxon>Ixodida</taxon>
        <taxon>Ixodoidea</taxon>
        <taxon>Ixodidae</taxon>
        <taxon>Amblyomminae</taxon>
        <taxon>Amblyomma</taxon>
    </lineage>
</organism>
<protein>
    <recommendedName>
        <fullName evidence="4">Secreted protein</fullName>
    </recommendedName>
</protein>
<reference evidence="2 3" key="1">
    <citation type="journal article" date="2023" name="Arcadia Sci">
        <title>De novo assembly of a long-read Amblyomma americanum tick genome.</title>
        <authorList>
            <person name="Chou S."/>
            <person name="Poskanzer K.E."/>
            <person name="Rollins M."/>
            <person name="Thuy-Boun P.S."/>
        </authorList>
    </citation>
    <scope>NUCLEOTIDE SEQUENCE [LARGE SCALE GENOMIC DNA]</scope>
    <source>
        <strain evidence="2">F_SG_1</strain>
        <tissue evidence="2">Salivary glands</tissue>
    </source>
</reference>
<keyword evidence="1" id="KW-0732">Signal</keyword>
<comment type="caution">
    <text evidence="2">The sequence shown here is derived from an EMBL/GenBank/DDBJ whole genome shotgun (WGS) entry which is preliminary data.</text>
</comment>
<keyword evidence="3" id="KW-1185">Reference proteome</keyword>
<proteinExistence type="predicted"/>
<evidence type="ECO:0000313" key="3">
    <source>
        <dbReference type="Proteomes" id="UP001321473"/>
    </source>
</evidence>
<feature type="signal peptide" evidence="1">
    <location>
        <begin position="1"/>
        <end position="18"/>
    </location>
</feature>
<sequence>MKPCETFILYLQAFLCHASTLDHASTATRNGPAHVFPSTPTAGNDYGQRQLLKLKYGEAFRMKPSETFILFLQAFLCHASTLDHASSTCFVAASFKDNLSLLPAWKAATWDGPVHVFPSAPTAAMITDSARHAFLYHASASDHASSTCFVDTCFKDHLLLLPSWKAATWDGPAQVFPSTPSAAMITVSA</sequence>
<evidence type="ECO:0008006" key="4">
    <source>
        <dbReference type="Google" id="ProtNLM"/>
    </source>
</evidence>
<dbReference type="Proteomes" id="UP001321473">
    <property type="component" value="Unassembled WGS sequence"/>
</dbReference>
<name>A0AAQ4CWY9_AMBAM</name>